<evidence type="ECO:0000259" key="6">
    <source>
        <dbReference type="PROSITE" id="PS50089"/>
    </source>
</evidence>
<reference evidence="7 8" key="1">
    <citation type="journal article" date="2018" name="Mol. Plant">
        <title>The genome of Artemisia annua provides insight into the evolution of Asteraceae family and artemisinin biosynthesis.</title>
        <authorList>
            <person name="Shen Q."/>
            <person name="Zhang L."/>
            <person name="Liao Z."/>
            <person name="Wang S."/>
            <person name="Yan T."/>
            <person name="Shi P."/>
            <person name="Liu M."/>
            <person name="Fu X."/>
            <person name="Pan Q."/>
            <person name="Wang Y."/>
            <person name="Lv Z."/>
            <person name="Lu X."/>
            <person name="Zhang F."/>
            <person name="Jiang W."/>
            <person name="Ma Y."/>
            <person name="Chen M."/>
            <person name="Hao X."/>
            <person name="Li L."/>
            <person name="Tang Y."/>
            <person name="Lv G."/>
            <person name="Zhou Y."/>
            <person name="Sun X."/>
            <person name="Brodelius P.E."/>
            <person name="Rose J.K.C."/>
            <person name="Tang K."/>
        </authorList>
    </citation>
    <scope>NUCLEOTIDE SEQUENCE [LARGE SCALE GENOMIC DNA]</scope>
    <source>
        <strain evidence="8">cv. Huhao1</strain>
        <tissue evidence="7">Leaf</tissue>
    </source>
</reference>
<keyword evidence="8" id="KW-1185">Reference proteome</keyword>
<evidence type="ECO:0000256" key="4">
    <source>
        <dbReference type="PROSITE-ProRule" id="PRU00175"/>
    </source>
</evidence>
<accession>A0A2U1LG04</accession>
<evidence type="ECO:0000256" key="5">
    <source>
        <dbReference type="SAM" id="Phobius"/>
    </source>
</evidence>
<dbReference type="InterPro" id="IPR052788">
    <property type="entry name" value="RING-type_E3_ligase_ATL"/>
</dbReference>
<dbReference type="PANTHER" id="PTHR45798:SF97">
    <property type="entry name" value="ALCOHOL-SENSITIVE RING FINGER PROTEIN 1"/>
    <property type="match status" value="1"/>
</dbReference>
<keyword evidence="5" id="KW-0812">Transmembrane</keyword>
<gene>
    <name evidence="7" type="ORF">CTI12_AA495180</name>
</gene>
<dbReference type="InterPro" id="IPR013083">
    <property type="entry name" value="Znf_RING/FYVE/PHD"/>
</dbReference>
<dbReference type="CDD" id="cd16461">
    <property type="entry name" value="RING-H2_EL5-like"/>
    <property type="match status" value="1"/>
</dbReference>
<feature type="domain" description="RING-type" evidence="6">
    <location>
        <begin position="88"/>
        <end position="130"/>
    </location>
</feature>
<keyword evidence="2 4" id="KW-0863">Zinc-finger</keyword>
<dbReference type="Pfam" id="PF13639">
    <property type="entry name" value="zf-RING_2"/>
    <property type="match status" value="1"/>
</dbReference>
<keyword evidence="5" id="KW-0472">Membrane</keyword>
<name>A0A2U1LG04_ARTAN</name>
<keyword evidence="1" id="KW-0479">Metal-binding</keyword>
<dbReference type="PROSITE" id="PS50089">
    <property type="entry name" value="ZF_RING_2"/>
    <property type="match status" value="1"/>
</dbReference>
<protein>
    <submittedName>
        <fullName evidence="7">RING-H2 finger protein ATL80</fullName>
    </submittedName>
</protein>
<evidence type="ECO:0000256" key="1">
    <source>
        <dbReference type="ARBA" id="ARBA00022723"/>
    </source>
</evidence>
<evidence type="ECO:0000313" key="7">
    <source>
        <dbReference type="EMBL" id="PWA47945.1"/>
    </source>
</evidence>
<evidence type="ECO:0000313" key="8">
    <source>
        <dbReference type="Proteomes" id="UP000245207"/>
    </source>
</evidence>
<sequence length="160" mass="17936">MSRFLLTTQPPLSPPVDPITDGIKTIIIIAAAILCSLLLAAVAWLLRTHNAPLPLVPAPTNRVLKNKILKRLPKQTYSVSKSESGSDCAICISEYEEGDEIQVLPTCKHVFHVTCIDMWFRSHSSYPSCRQILTTRPMHDPVHGFNLFNTWTHNSHYSCV</sequence>
<dbReference type="STRING" id="35608.A0A2U1LG04"/>
<dbReference type="GO" id="GO:0008270">
    <property type="term" value="F:zinc ion binding"/>
    <property type="evidence" value="ECO:0007669"/>
    <property type="project" value="UniProtKB-KW"/>
</dbReference>
<dbReference type="SUPFAM" id="SSF57850">
    <property type="entry name" value="RING/U-box"/>
    <property type="match status" value="1"/>
</dbReference>
<dbReference type="PANTHER" id="PTHR45798">
    <property type="entry name" value="RING-H2 FINGER PROTEIN ATL61-RELATED-RELATED"/>
    <property type="match status" value="1"/>
</dbReference>
<dbReference type="AlphaFoldDB" id="A0A2U1LG04"/>
<proteinExistence type="predicted"/>
<organism evidence="7 8">
    <name type="scientific">Artemisia annua</name>
    <name type="common">Sweet wormwood</name>
    <dbReference type="NCBI Taxonomy" id="35608"/>
    <lineage>
        <taxon>Eukaryota</taxon>
        <taxon>Viridiplantae</taxon>
        <taxon>Streptophyta</taxon>
        <taxon>Embryophyta</taxon>
        <taxon>Tracheophyta</taxon>
        <taxon>Spermatophyta</taxon>
        <taxon>Magnoliopsida</taxon>
        <taxon>eudicotyledons</taxon>
        <taxon>Gunneridae</taxon>
        <taxon>Pentapetalae</taxon>
        <taxon>asterids</taxon>
        <taxon>campanulids</taxon>
        <taxon>Asterales</taxon>
        <taxon>Asteraceae</taxon>
        <taxon>Asteroideae</taxon>
        <taxon>Anthemideae</taxon>
        <taxon>Artemisiinae</taxon>
        <taxon>Artemisia</taxon>
    </lineage>
</organism>
<keyword evidence="3" id="KW-0862">Zinc</keyword>
<dbReference type="Gene3D" id="3.30.40.10">
    <property type="entry name" value="Zinc/RING finger domain, C3HC4 (zinc finger)"/>
    <property type="match status" value="1"/>
</dbReference>
<dbReference type="InterPro" id="IPR001841">
    <property type="entry name" value="Znf_RING"/>
</dbReference>
<dbReference type="OrthoDB" id="8062037at2759"/>
<evidence type="ECO:0000256" key="3">
    <source>
        <dbReference type="ARBA" id="ARBA00022833"/>
    </source>
</evidence>
<feature type="transmembrane region" description="Helical" evidence="5">
    <location>
        <begin position="26"/>
        <end position="46"/>
    </location>
</feature>
<keyword evidence="5" id="KW-1133">Transmembrane helix</keyword>
<dbReference type="EMBL" id="PKPP01009578">
    <property type="protein sequence ID" value="PWA47945.1"/>
    <property type="molecule type" value="Genomic_DNA"/>
</dbReference>
<evidence type="ECO:0000256" key="2">
    <source>
        <dbReference type="ARBA" id="ARBA00022771"/>
    </source>
</evidence>
<dbReference type="Proteomes" id="UP000245207">
    <property type="component" value="Unassembled WGS sequence"/>
</dbReference>
<comment type="caution">
    <text evidence="7">The sequence shown here is derived from an EMBL/GenBank/DDBJ whole genome shotgun (WGS) entry which is preliminary data.</text>
</comment>